<reference evidence="2 3" key="1">
    <citation type="submission" date="2016-07" db="EMBL/GenBank/DDBJ databases">
        <title>Pervasive Adenine N6-methylation of Active Genes in Fungi.</title>
        <authorList>
            <consortium name="DOE Joint Genome Institute"/>
            <person name="Mondo S.J."/>
            <person name="Dannebaum R.O."/>
            <person name="Kuo R.C."/>
            <person name="Labutti K."/>
            <person name="Haridas S."/>
            <person name="Kuo A."/>
            <person name="Salamov A."/>
            <person name="Ahrendt S.R."/>
            <person name="Lipzen A."/>
            <person name="Sullivan W."/>
            <person name="Andreopoulos W.B."/>
            <person name="Clum A."/>
            <person name="Lindquist E."/>
            <person name="Daum C."/>
            <person name="Ramamoorthy G.K."/>
            <person name="Gryganskyi A."/>
            <person name="Culley D."/>
            <person name="Magnuson J.K."/>
            <person name="James T.Y."/>
            <person name="O'Malley M.A."/>
            <person name="Stajich J.E."/>
            <person name="Spatafora J.W."/>
            <person name="Visel A."/>
            <person name="Grigoriev I.V."/>
        </authorList>
    </citation>
    <scope>NUCLEOTIDE SEQUENCE [LARGE SCALE GENOMIC DNA]</scope>
    <source>
        <strain evidence="2 3">12-1054</strain>
    </source>
</reference>
<dbReference type="PANTHER" id="PTHR47805:SF1">
    <property type="entry name" value="SAGA-ASSOCIATED FACTOR 73"/>
    <property type="match status" value="1"/>
</dbReference>
<dbReference type="InterPro" id="IPR013243">
    <property type="entry name" value="SCA7_dom"/>
</dbReference>
<dbReference type="STRING" id="56484.A0A1Y2EU96"/>
<evidence type="ECO:0000313" key="3">
    <source>
        <dbReference type="Proteomes" id="UP000193685"/>
    </source>
</evidence>
<dbReference type="GO" id="GO:0031048">
    <property type="term" value="P:regulatory ncRNA-mediated heterochromatin formation"/>
    <property type="evidence" value="ECO:0007669"/>
    <property type="project" value="TreeGrafter"/>
</dbReference>
<dbReference type="GO" id="GO:0000124">
    <property type="term" value="C:SAGA complex"/>
    <property type="evidence" value="ECO:0007669"/>
    <property type="project" value="InterPro"/>
</dbReference>
<protein>
    <submittedName>
        <fullName evidence="2">SCA7 domain-containing protein</fullName>
    </submittedName>
</protein>
<evidence type="ECO:0000259" key="1">
    <source>
        <dbReference type="PROSITE" id="PS51505"/>
    </source>
</evidence>
<evidence type="ECO:0000313" key="2">
    <source>
        <dbReference type="EMBL" id="ORY75097.1"/>
    </source>
</evidence>
<dbReference type="AlphaFoldDB" id="A0A1Y2EU96"/>
<dbReference type="Pfam" id="PF08313">
    <property type="entry name" value="SCA7"/>
    <property type="match status" value="1"/>
</dbReference>
<dbReference type="RefSeq" id="XP_040722209.1">
    <property type="nucleotide sequence ID" value="XM_040867276.1"/>
</dbReference>
<dbReference type="EMBL" id="MCFI01000027">
    <property type="protein sequence ID" value="ORY75097.1"/>
    <property type="molecule type" value="Genomic_DNA"/>
</dbReference>
<accession>A0A1Y2EU96</accession>
<dbReference type="InterPro" id="IPR037804">
    <property type="entry name" value="SGF73"/>
</dbReference>
<dbReference type="GO" id="GO:0006357">
    <property type="term" value="P:regulation of transcription by RNA polymerase II"/>
    <property type="evidence" value="ECO:0007669"/>
    <property type="project" value="TreeGrafter"/>
</dbReference>
<comment type="caution">
    <text evidence="2">The sequence shown here is derived from an EMBL/GenBank/DDBJ whole genome shotgun (WGS) entry which is preliminary data.</text>
</comment>
<sequence length="53" mass="5641">KPEGLVGIERQCGVPLPQGGLCARSLTCKSHSTGSKRTVAGRSHTYDILLAQY</sequence>
<dbReference type="PROSITE" id="PS51505">
    <property type="entry name" value="SCA7"/>
    <property type="match status" value="1"/>
</dbReference>
<feature type="non-terminal residue" evidence="2">
    <location>
        <position position="1"/>
    </location>
</feature>
<dbReference type="GeneID" id="63783875"/>
<gene>
    <name evidence="2" type="ORF">BCR37DRAFT_337749</name>
</gene>
<dbReference type="OrthoDB" id="21678at2759"/>
<feature type="non-terminal residue" evidence="2">
    <location>
        <position position="53"/>
    </location>
</feature>
<dbReference type="PANTHER" id="PTHR47805">
    <property type="entry name" value="SAGA-ASSOCIATED FACTOR 73"/>
    <property type="match status" value="1"/>
</dbReference>
<feature type="domain" description="SCA7" evidence="1">
    <location>
        <begin position="1"/>
        <end position="53"/>
    </location>
</feature>
<proteinExistence type="predicted"/>
<dbReference type="Gene3D" id="6.10.140.1270">
    <property type="match status" value="1"/>
</dbReference>
<organism evidence="2 3">
    <name type="scientific">Protomyces lactucae-debilis</name>
    <dbReference type="NCBI Taxonomy" id="2754530"/>
    <lineage>
        <taxon>Eukaryota</taxon>
        <taxon>Fungi</taxon>
        <taxon>Dikarya</taxon>
        <taxon>Ascomycota</taxon>
        <taxon>Taphrinomycotina</taxon>
        <taxon>Taphrinomycetes</taxon>
        <taxon>Taphrinales</taxon>
        <taxon>Protomycetaceae</taxon>
        <taxon>Protomyces</taxon>
    </lineage>
</organism>
<name>A0A1Y2EU96_PROLT</name>
<keyword evidence="3" id="KW-1185">Reference proteome</keyword>
<dbReference type="GO" id="GO:1904802">
    <property type="term" value="P:RITS complex assembly"/>
    <property type="evidence" value="ECO:0007669"/>
    <property type="project" value="TreeGrafter"/>
</dbReference>
<dbReference type="Proteomes" id="UP000193685">
    <property type="component" value="Unassembled WGS sequence"/>
</dbReference>